<reference evidence="3" key="1">
    <citation type="submission" date="2015-09" db="EMBL/GenBank/DDBJ databases">
        <authorList>
            <person name="Fill T.P."/>
            <person name="Baretta J.F."/>
            <person name="de Almeida L.G."/>
            <person name="Rocha M."/>
            <person name="de Souza D.H."/>
            <person name="Malavazi I."/>
            <person name="Cerdeira L.T."/>
            <person name="Hong H."/>
            <person name="Samborskyy M."/>
            <person name="de Vasconcelos A.T."/>
            <person name="Leadlay P."/>
            <person name="Rodrigues-Filho E."/>
        </authorList>
    </citation>
    <scope>NUCLEOTIDE SEQUENCE [LARGE SCALE GENOMIC DNA]</scope>
    <source>
        <strain evidence="3">LaBioMMi 136</strain>
    </source>
</reference>
<sequence length="155" mass="15344">MSATTTTTAALASSSCSAELYEIPVHNAACAMPIAYSNSSAIMKSCCSSASVITYSDCDYYCLAVGQTVGELAKCLIAASEAGQVWCNSNANATAASKSISSSTGTSGTSIASNTGSSTTSTSSSGSVQHAKLSIAALGVIGLVLSGSLLHSTFI</sequence>
<evidence type="ECO:0000313" key="3">
    <source>
        <dbReference type="Proteomes" id="UP000190744"/>
    </source>
</evidence>
<dbReference type="EMBL" id="LJBN01000121">
    <property type="protein sequence ID" value="OOQ88065.1"/>
    <property type="molecule type" value="Genomic_DNA"/>
</dbReference>
<proteinExistence type="predicted"/>
<feature type="region of interest" description="Disordered" evidence="1">
    <location>
        <begin position="99"/>
        <end position="124"/>
    </location>
</feature>
<evidence type="ECO:0000256" key="1">
    <source>
        <dbReference type="SAM" id="MobiDB-lite"/>
    </source>
</evidence>
<organism evidence="2 3">
    <name type="scientific">Penicillium brasilianum</name>
    <dbReference type="NCBI Taxonomy" id="104259"/>
    <lineage>
        <taxon>Eukaryota</taxon>
        <taxon>Fungi</taxon>
        <taxon>Dikarya</taxon>
        <taxon>Ascomycota</taxon>
        <taxon>Pezizomycotina</taxon>
        <taxon>Eurotiomycetes</taxon>
        <taxon>Eurotiomycetidae</taxon>
        <taxon>Eurotiales</taxon>
        <taxon>Aspergillaceae</taxon>
        <taxon>Penicillium</taxon>
    </lineage>
</organism>
<evidence type="ECO:0000313" key="2">
    <source>
        <dbReference type="EMBL" id="OOQ88065.1"/>
    </source>
</evidence>
<gene>
    <name evidence="2" type="ORF">PEBR_14805</name>
</gene>
<protein>
    <submittedName>
        <fullName evidence="2">Uncharacterized protein</fullName>
    </submittedName>
</protein>
<dbReference type="Proteomes" id="UP000190744">
    <property type="component" value="Unassembled WGS sequence"/>
</dbReference>
<comment type="caution">
    <text evidence="2">The sequence shown here is derived from an EMBL/GenBank/DDBJ whole genome shotgun (WGS) entry which is preliminary data.</text>
</comment>
<dbReference type="AlphaFoldDB" id="A0A1S9RRE2"/>
<accession>A0A1S9RRE2</accession>
<name>A0A1S9RRE2_PENBI</name>